<feature type="active site" evidence="4">
    <location>
        <position position="296"/>
    </location>
</feature>
<dbReference type="Gene3D" id="2.60.220.10">
    <property type="entry name" value="Polysaccharide lyase family 8-like, C-terminal"/>
    <property type="match status" value="1"/>
</dbReference>
<dbReference type="Gene3D" id="2.70.98.10">
    <property type="match status" value="1"/>
</dbReference>
<evidence type="ECO:0000259" key="7">
    <source>
        <dbReference type="Pfam" id="PF08124"/>
    </source>
</evidence>
<dbReference type="InterPro" id="IPR012970">
    <property type="entry name" value="Lyase_8_alpha_N"/>
</dbReference>
<evidence type="ECO:0008006" key="10">
    <source>
        <dbReference type="Google" id="ProtNLM"/>
    </source>
</evidence>
<feature type="domain" description="Polysaccharide lyase 8 N-terminal alpha-helical" evidence="7">
    <location>
        <begin position="67"/>
        <end position="398"/>
    </location>
</feature>
<evidence type="ECO:0000256" key="5">
    <source>
        <dbReference type="SAM" id="SignalP"/>
    </source>
</evidence>
<protein>
    <recommendedName>
        <fullName evidence="10">Hyaluronate lyase</fullName>
    </recommendedName>
</protein>
<reference evidence="8 9" key="1">
    <citation type="submission" date="2020-08" db="EMBL/GenBank/DDBJ databases">
        <title>Listeria ohnekaius sp. nov. and Listeria portnoyii sp. nov. isolated from non-agricultural and natural environments.</title>
        <authorList>
            <person name="Weller D."/>
            <person name="Belias A.M."/>
            <person name="Liao J."/>
            <person name="Guo S."/>
            <person name="Orsi R.H."/>
            <person name="Wiedmann M."/>
        </authorList>
    </citation>
    <scope>NUCLEOTIDE SEQUENCE [LARGE SCALE GENOMIC DNA]</scope>
    <source>
        <strain evidence="8 9">FSL W9-0585</strain>
    </source>
</reference>
<dbReference type="PANTHER" id="PTHR38481:SF1">
    <property type="entry name" value="HYALURONATE LYASE"/>
    <property type="match status" value="1"/>
</dbReference>
<evidence type="ECO:0000256" key="4">
    <source>
        <dbReference type="PIRSR" id="PIRSR638970-1"/>
    </source>
</evidence>
<dbReference type="GO" id="GO:0016837">
    <property type="term" value="F:carbon-oxygen lyase activity, acting on polysaccharides"/>
    <property type="evidence" value="ECO:0007669"/>
    <property type="project" value="UniProtKB-ARBA"/>
</dbReference>
<dbReference type="InterPro" id="IPR008929">
    <property type="entry name" value="Chondroitin_lyas"/>
</dbReference>
<name>A0A7W1T4V3_9LIST</name>
<comment type="caution">
    <text evidence="8">The sequence shown here is derived from an EMBL/GenBank/DDBJ whole genome shotgun (WGS) entry which is preliminary data.</text>
</comment>
<dbReference type="RefSeq" id="WP_181675717.1">
    <property type="nucleotide sequence ID" value="NZ_JABJVM010000003.1"/>
</dbReference>
<dbReference type="Pfam" id="PF08124">
    <property type="entry name" value="Lyase_8_N"/>
    <property type="match status" value="1"/>
</dbReference>
<dbReference type="InterPro" id="IPR003159">
    <property type="entry name" value="Lyase_8_central_dom"/>
</dbReference>
<evidence type="ECO:0000256" key="1">
    <source>
        <dbReference type="ARBA" id="ARBA00006699"/>
    </source>
</evidence>
<dbReference type="InterPro" id="IPR014718">
    <property type="entry name" value="GH-type_carb-bd"/>
</dbReference>
<feature type="active site" evidence="4">
    <location>
        <position position="305"/>
    </location>
</feature>
<feature type="chain" id="PRO_5030987403" description="Hyaluronate lyase" evidence="5">
    <location>
        <begin position="28"/>
        <end position="873"/>
    </location>
</feature>
<dbReference type="Gene3D" id="1.50.10.100">
    <property type="entry name" value="Chondroitin AC/alginate lyase"/>
    <property type="match status" value="1"/>
</dbReference>
<keyword evidence="2 5" id="KW-0732">Signal</keyword>
<sequence length="873" mass="96532">MIKMKKYCIAVMLVLVLLFVGSDKTFADTQTPFTQTQAERDKSLDNWEKSLIGEPIDTSDIDLSGVLNAQDAELQKMLINFVNPSADIDDPINMEQQLFTDINPITENSPVSATDWAVIATRIEKMATLYRTPHSTYENSPSLEKQIIHALRWYSTNVFTIQNGSALGNAWYERQISAPLSILNTLTLMRQDKNLTNELVQNYLTTIDGLEPYQVYNYGPDPDGTTDWRAPGTGANRVNKGFVLLLRGILDRDPNPTSPDILGNKQADLGIRILQPAYKTTTTGDGFYKDGTFIQHSYSPYTTGYGSDILARSADIFQLLNGTTGLTAYTGYSTIFNLLDTTYQPVLYKNETLDMTRGRAIAYSTFTSEDKANDMLYDMFIISQKKSDTTYRAKYATLLKSSIIESSLKPNFYKDLTIPQAQKFKEILNNSKISSVYPESPKNVMMSRASQMIDQKPGYVAGLSMFSKDVSAFESINGINKLGMYTGTGALSLYNGDDSFKNDYYPTVGMTSLPGTTTDLGIRKTLKTDPTPLYANTESWTGGVSDGTYGSATMDYSMQDVTESNLAAKKSWFFLDGKIVAMGNGIVNDNNLNTQTIVENRQLRDSSADFSVNGQSIALNNPTTQTQDARWAYLDNATPSQRIGYIFPYATAVNAYKTEQSGHWSDLSTKDSESPEVKSTYAGLTIPHGANPTNASYTYVILPGSSREDTEKQANLIGMGMNNGIHTSNDAYAQGIVDTNTTLLMYNYRHTGSLTTTDFNKNYSHTAYTTGSIMIRFSTESVSGETVNTKTVTLADPSKELNTIKFAIPKESFTPPSTPANATIESTGDDWTITVDTSAKTGESFSYTFENFSNMVTPAKTNLKPRITFIPFK</sequence>
<dbReference type="Pfam" id="PF02278">
    <property type="entry name" value="Lyase_8"/>
    <property type="match status" value="1"/>
</dbReference>
<organism evidence="8 9">
    <name type="scientific">Listeria rustica</name>
    <dbReference type="NCBI Taxonomy" id="2713503"/>
    <lineage>
        <taxon>Bacteria</taxon>
        <taxon>Bacillati</taxon>
        <taxon>Bacillota</taxon>
        <taxon>Bacilli</taxon>
        <taxon>Bacillales</taxon>
        <taxon>Listeriaceae</taxon>
        <taxon>Listeria</taxon>
    </lineage>
</organism>
<dbReference type="GO" id="GO:0005576">
    <property type="term" value="C:extracellular region"/>
    <property type="evidence" value="ECO:0007669"/>
    <property type="project" value="InterPro"/>
</dbReference>
<dbReference type="SUPFAM" id="SSF48230">
    <property type="entry name" value="Chondroitin AC/alginate lyase"/>
    <property type="match status" value="1"/>
</dbReference>
<evidence type="ECO:0000256" key="3">
    <source>
        <dbReference type="ARBA" id="ARBA00023239"/>
    </source>
</evidence>
<dbReference type="AlphaFoldDB" id="A0A7W1T4V3"/>
<evidence type="ECO:0000313" key="8">
    <source>
        <dbReference type="EMBL" id="MBA3925490.1"/>
    </source>
</evidence>
<feature type="signal peptide" evidence="5">
    <location>
        <begin position="1"/>
        <end position="27"/>
    </location>
</feature>
<gene>
    <name evidence="8" type="ORF">HPK16_03955</name>
</gene>
<keyword evidence="3" id="KW-0456">Lyase</keyword>
<feature type="active site" evidence="4">
    <location>
        <position position="359"/>
    </location>
</feature>
<dbReference type="SUPFAM" id="SSF74650">
    <property type="entry name" value="Galactose mutarotase-like"/>
    <property type="match status" value="1"/>
</dbReference>
<evidence type="ECO:0000313" key="9">
    <source>
        <dbReference type="Proteomes" id="UP000548787"/>
    </source>
</evidence>
<dbReference type="InterPro" id="IPR038970">
    <property type="entry name" value="Lyase_8"/>
</dbReference>
<dbReference type="InterPro" id="IPR011071">
    <property type="entry name" value="Lyase_8-like_C"/>
</dbReference>
<dbReference type="EMBL" id="JABJVM010000003">
    <property type="protein sequence ID" value="MBA3925490.1"/>
    <property type="molecule type" value="Genomic_DNA"/>
</dbReference>
<dbReference type="InterPro" id="IPR011013">
    <property type="entry name" value="Gal_mutarotase_sf_dom"/>
</dbReference>
<dbReference type="GO" id="GO:0005975">
    <property type="term" value="P:carbohydrate metabolic process"/>
    <property type="evidence" value="ECO:0007669"/>
    <property type="project" value="InterPro"/>
</dbReference>
<dbReference type="Proteomes" id="UP000548787">
    <property type="component" value="Unassembled WGS sequence"/>
</dbReference>
<keyword evidence="9" id="KW-1185">Reference proteome</keyword>
<dbReference type="GO" id="GO:0030246">
    <property type="term" value="F:carbohydrate binding"/>
    <property type="evidence" value="ECO:0007669"/>
    <property type="project" value="InterPro"/>
</dbReference>
<accession>A0A7W1T4V3</accession>
<evidence type="ECO:0000256" key="2">
    <source>
        <dbReference type="ARBA" id="ARBA00022729"/>
    </source>
</evidence>
<dbReference type="PANTHER" id="PTHR38481">
    <property type="entry name" value="HYALURONATE LYASE"/>
    <property type="match status" value="1"/>
</dbReference>
<feature type="domain" description="Polysaccharide lyase family 8 central" evidence="6">
    <location>
        <begin position="451"/>
        <end position="705"/>
    </location>
</feature>
<evidence type="ECO:0000259" key="6">
    <source>
        <dbReference type="Pfam" id="PF02278"/>
    </source>
</evidence>
<comment type="similarity">
    <text evidence="1">Belongs to the polysaccharide lyase 8 family.</text>
</comment>
<dbReference type="SUPFAM" id="SSF49863">
    <property type="entry name" value="Hyaluronate lyase-like, C-terminal domain"/>
    <property type="match status" value="1"/>
</dbReference>
<proteinExistence type="inferred from homology"/>